<dbReference type="Proteomes" id="UP001196413">
    <property type="component" value="Unassembled WGS sequence"/>
</dbReference>
<evidence type="ECO:0000256" key="1">
    <source>
        <dbReference type="SAM" id="MobiDB-lite"/>
    </source>
</evidence>
<feature type="compositionally biased region" description="Basic and acidic residues" evidence="1">
    <location>
        <begin position="20"/>
        <end position="85"/>
    </location>
</feature>
<accession>A0AAD5MZ10</accession>
<comment type="caution">
    <text evidence="2">The sequence shown here is derived from an EMBL/GenBank/DDBJ whole genome shotgun (WGS) entry which is preliminary data.</text>
</comment>
<organism evidence="2 3">
    <name type="scientific">Parelaphostrongylus tenuis</name>
    <name type="common">Meningeal worm</name>
    <dbReference type="NCBI Taxonomy" id="148309"/>
    <lineage>
        <taxon>Eukaryota</taxon>
        <taxon>Metazoa</taxon>
        <taxon>Ecdysozoa</taxon>
        <taxon>Nematoda</taxon>
        <taxon>Chromadorea</taxon>
        <taxon>Rhabditida</taxon>
        <taxon>Rhabditina</taxon>
        <taxon>Rhabditomorpha</taxon>
        <taxon>Strongyloidea</taxon>
        <taxon>Metastrongylidae</taxon>
        <taxon>Parelaphostrongylus</taxon>
    </lineage>
</organism>
<name>A0AAD5MZ10_PARTN</name>
<gene>
    <name evidence="2" type="ORF">KIN20_015820</name>
</gene>
<keyword evidence="3" id="KW-1185">Reference proteome</keyword>
<sequence length="85" mass="9881">MPMNTNEEKTRKGLVATEMMAKENVEDGHSSKPEDLQVEIRTEYKRRGPDEAISKHDENDANKDKRLKDKTKKEEHDVKETNVVE</sequence>
<proteinExistence type="predicted"/>
<feature type="compositionally biased region" description="Basic and acidic residues" evidence="1">
    <location>
        <begin position="1"/>
        <end position="11"/>
    </location>
</feature>
<dbReference type="EMBL" id="JAHQIW010003210">
    <property type="protein sequence ID" value="KAJ1357637.1"/>
    <property type="molecule type" value="Genomic_DNA"/>
</dbReference>
<dbReference type="AlphaFoldDB" id="A0AAD5MZ10"/>
<evidence type="ECO:0000313" key="2">
    <source>
        <dbReference type="EMBL" id="KAJ1357637.1"/>
    </source>
</evidence>
<evidence type="ECO:0000313" key="3">
    <source>
        <dbReference type="Proteomes" id="UP001196413"/>
    </source>
</evidence>
<feature type="region of interest" description="Disordered" evidence="1">
    <location>
        <begin position="1"/>
        <end position="85"/>
    </location>
</feature>
<reference evidence="2" key="1">
    <citation type="submission" date="2021-06" db="EMBL/GenBank/DDBJ databases">
        <title>Parelaphostrongylus tenuis whole genome reference sequence.</title>
        <authorList>
            <person name="Garwood T.J."/>
            <person name="Larsen P.A."/>
            <person name="Fountain-Jones N.M."/>
            <person name="Garbe J.R."/>
            <person name="Macchietto M.G."/>
            <person name="Kania S.A."/>
            <person name="Gerhold R.W."/>
            <person name="Richards J.E."/>
            <person name="Wolf T.M."/>
        </authorList>
    </citation>
    <scope>NUCLEOTIDE SEQUENCE</scope>
    <source>
        <strain evidence="2">MNPRO001-30</strain>
        <tissue evidence="2">Meninges</tissue>
    </source>
</reference>
<protein>
    <submittedName>
        <fullName evidence="2">Uncharacterized protein</fullName>
    </submittedName>
</protein>